<name>Q2QYG8_ORYSJ</name>
<sequence length="121" mass="12862">MTTTIAMTTATSTPGLTTRVNTSSPRLTGLDITPAFFLVIRAASSPLLPRILQLLMEKQPSILKLGLGEASGWLSPLVLVDMKTSASSLLCRAELFLMEKTCCCDTEGELVLSKPSSSCAL</sequence>
<reference evidence="1" key="2">
    <citation type="submission" date="2005-04" db="EMBL/GenBank/DDBJ databases">
        <authorList>
            <person name="Buell C.R."/>
            <person name="Wing R.A."/>
            <person name="McCombie W.A."/>
            <person name="Ouyang S."/>
        </authorList>
    </citation>
    <scope>NUCLEOTIDE SEQUENCE</scope>
</reference>
<proteinExistence type="predicted"/>
<evidence type="ECO:0000313" key="1">
    <source>
        <dbReference type="EMBL" id="ABA95672.2"/>
    </source>
</evidence>
<protein>
    <submittedName>
        <fullName evidence="1">Expressed protein</fullName>
    </submittedName>
</protein>
<dbReference type="AlphaFoldDB" id="Q2QYG8"/>
<gene>
    <name evidence="1" type="ordered locus">LOC_Os12g02730</name>
</gene>
<organism evidence="1">
    <name type="scientific">Oryza sativa subsp. japonica</name>
    <name type="common">Rice</name>
    <dbReference type="NCBI Taxonomy" id="39947"/>
    <lineage>
        <taxon>Eukaryota</taxon>
        <taxon>Viridiplantae</taxon>
        <taxon>Streptophyta</taxon>
        <taxon>Embryophyta</taxon>
        <taxon>Tracheophyta</taxon>
        <taxon>Spermatophyta</taxon>
        <taxon>Magnoliopsida</taxon>
        <taxon>Liliopsida</taxon>
        <taxon>Poales</taxon>
        <taxon>Poaceae</taxon>
        <taxon>BOP clade</taxon>
        <taxon>Oryzoideae</taxon>
        <taxon>Oryzeae</taxon>
        <taxon>Oryzinae</taxon>
        <taxon>Oryza</taxon>
        <taxon>Oryza sativa</taxon>
    </lineage>
</organism>
<dbReference type="EMBL" id="DP000011">
    <property type="protein sequence ID" value="ABA95672.2"/>
    <property type="molecule type" value="Genomic_DNA"/>
</dbReference>
<accession>Q2QYG8</accession>
<reference evidence="1" key="3">
    <citation type="submission" date="2006-01" db="EMBL/GenBank/DDBJ databases">
        <authorList>
            <person name="Buell R."/>
        </authorList>
    </citation>
    <scope>NUCLEOTIDE SEQUENCE</scope>
</reference>
<reference evidence="1" key="1">
    <citation type="journal article" date="2005" name="BMC Biol.">
        <title>The sequence of rice chromosomes 11 and 12, rich in disease resistance genes and recent gene duplications.</title>
        <authorList>
            <consortium name="The rice chromosomes 11 and 12 sequencing consortia"/>
        </authorList>
    </citation>
    <scope>NUCLEOTIDE SEQUENCE [LARGE SCALE GENOMIC DNA]</scope>
</reference>